<dbReference type="KEGG" id="ipo:Ilyop_0903"/>
<organism evidence="1 2">
    <name type="scientific">Ilyobacter polytropus (strain ATCC 51220 / DSM 2926 / LMG 16218 / CuHBu1)</name>
    <dbReference type="NCBI Taxonomy" id="572544"/>
    <lineage>
        <taxon>Bacteria</taxon>
        <taxon>Fusobacteriati</taxon>
        <taxon>Fusobacteriota</taxon>
        <taxon>Fusobacteriia</taxon>
        <taxon>Fusobacteriales</taxon>
        <taxon>Fusobacteriaceae</taxon>
        <taxon>Ilyobacter</taxon>
    </lineage>
</organism>
<gene>
    <name evidence="1" type="ordered locus">Ilyop_0903</name>
</gene>
<dbReference type="Proteomes" id="UP000006875">
    <property type="component" value="Chromosome"/>
</dbReference>
<dbReference type="AlphaFoldDB" id="E3H8C1"/>
<accession>E3H8C1</accession>
<keyword evidence="2" id="KW-1185">Reference proteome</keyword>
<dbReference type="HOGENOM" id="CLU_1641473_0_0_0"/>
<sequence>MPKIIDWNKVTILASKGFSVKEISNELEIAPGTLYNNKEKWVPADKKFSDKMAGEVVAEVVEGKTENTPLNSASTSKEVIEVKEFYKSTLRAIRDKISEIIKSGLNNEDSFYQVQLLEKLVKILKETRQIDYVAHDILTYKDLASFEIMIKKLELGANRRV</sequence>
<dbReference type="STRING" id="572544.Ilyop_0903"/>
<reference evidence="1 2" key="1">
    <citation type="journal article" date="2010" name="Stand. Genomic Sci.">
        <title>Complete genome sequence of Ilyobacter polytropus type strain (CuHbu1).</title>
        <authorList>
            <person name="Sikorski J."/>
            <person name="Chertkov O."/>
            <person name="Lapidus A."/>
            <person name="Nolan M."/>
            <person name="Lucas S."/>
            <person name="Del Rio T.G."/>
            <person name="Tice H."/>
            <person name="Cheng J.F."/>
            <person name="Tapia R."/>
            <person name="Han C."/>
            <person name="Goodwin L."/>
            <person name="Pitluck S."/>
            <person name="Liolios K."/>
            <person name="Ivanova N."/>
            <person name="Mavromatis K."/>
            <person name="Mikhailova N."/>
            <person name="Pati A."/>
            <person name="Chen A."/>
            <person name="Palaniappan K."/>
            <person name="Land M."/>
            <person name="Hauser L."/>
            <person name="Chang Y.J."/>
            <person name="Jeffries C.D."/>
            <person name="Brambilla E."/>
            <person name="Yasawong M."/>
            <person name="Rohde M."/>
            <person name="Pukall R."/>
            <person name="Spring S."/>
            <person name="Goker M."/>
            <person name="Woyke T."/>
            <person name="Bristow J."/>
            <person name="Eisen J.A."/>
            <person name="Markowitz V."/>
            <person name="Hugenholtz P."/>
            <person name="Kyrpides N.C."/>
            <person name="Klenk H.P."/>
        </authorList>
    </citation>
    <scope>NUCLEOTIDE SEQUENCE [LARGE SCALE GENOMIC DNA]</scope>
    <source>
        <strain evidence="2">ATCC 51220 / DSM 2926 / LMG 16218 / CuHBu1</strain>
    </source>
</reference>
<dbReference type="EMBL" id="CP002281">
    <property type="protein sequence ID" value="ADO82688.1"/>
    <property type="molecule type" value="Genomic_DNA"/>
</dbReference>
<evidence type="ECO:0000313" key="1">
    <source>
        <dbReference type="EMBL" id="ADO82688.1"/>
    </source>
</evidence>
<dbReference type="RefSeq" id="WP_013387357.1">
    <property type="nucleotide sequence ID" value="NC_014632.1"/>
</dbReference>
<proteinExistence type="predicted"/>
<evidence type="ECO:0000313" key="2">
    <source>
        <dbReference type="Proteomes" id="UP000006875"/>
    </source>
</evidence>
<name>E3H8C1_ILYPC</name>
<protein>
    <submittedName>
        <fullName evidence="1">Uncharacterized protein</fullName>
    </submittedName>
</protein>